<dbReference type="GO" id="GO:0005319">
    <property type="term" value="F:lipid transporter activity"/>
    <property type="evidence" value="ECO:0007669"/>
    <property type="project" value="TreeGrafter"/>
</dbReference>
<feature type="transmembrane region" description="Helical" evidence="10">
    <location>
        <begin position="793"/>
        <end position="817"/>
    </location>
</feature>
<sequence length="1326" mass="152180">MDNKTHFFQVKAIFQKNLVCSFRNREFLAETLIPLICGLSLAAKDIDGTSLIAFFSPFFVSLAIFSNPRSLLIHLCEEKEQKFKETQKIMGLKQSSYLLGWMLYAYFKTFMSMIIFFISWTGFGYIMNYSHDRNIYGFDSQTDWYVIFGLYFIYGISLIHYSMFLTTFFSKSKTANEITTLLLVVSLILPFFGFVEKFQSTFFFILISIFPQTCIALSYLSTQYGAFRTLSIVVNYYFSYETMAIQLVILSVLFLLLYFYLDAIIPNEYGIAKHPLFFLHFNKNEIEKRKVDLENPLMNEQEGNVASSTYNDDSSSAYYHEQRNYLNMKPSVKIRQIVKKFGNFTAVDQVSLNLYSKEILCLLGHNGAGKTTTINVLTGLLSLSGGKVYVYDQELESNLEEIRERIGICNQRDVLYDELTVKEQLQFMGRIKGLEGNDLEQEIQQILTTTLLNNEKDKITKTLSGGNKRKLSLAQAIIGGSNVLFLDEPTSGMDAQTRRGIWEILEKVKLENRTLVLTTHHLDEAEELADRIAIMAAGKLLACGRSEYIKQNFGEGYSISITILDKVIDKDEIIHFTQENLPQAILDPQSSQLSILFKIKFNQKKFLLNYFKALEKKFDDKLSVNFKINSLEDAFINIGMDEERFLEKAKKMVEGRTSINEDRDSIIGTDQFAELKSKVPVPNCLNREPVYSFKQQTFAIYLRKFYTTIRTFSNYLAILIPFALMITGIIVIGEMDLGEEDEQTKIIRMIFFSLFAIIALCFNSSLFIMQPVLERETNLKYALVAMGCRPFPYWLGTFLFDFTIYFGMIFLIILISLSYEFLSEKIGKLIFIFFSFGVSFIVFSYFIGTLLYEKASKAMKTFPFLNYFVFFALPLNAWLIVALIFMQGNSSDQLSDGQTVVIKLVDLLCSLISPFYSFFQAIIKSIDIENGNGSVPYISKEYWVYCLLMIIQSVGFFFLNILIENKKYYKGMYSNNLRCNNYIPAQINDPEVLKEIDQISKGTINPPIKVLHLQKQYNPTNFLAVKDITFGVAQNEILGLLGPNGAGKSSTFNILTSLITKSSGSVKIKGVEIDRTQSDIFRDTGICPQFDCLWENLTPQEHLYLFGRMKGLNGTDLDQSVAYFLSTMQLEEYISRKSGLLSGGNKRKLCVSNALIGGPSIQFFDEPSTGVDPIARRFLWKTLRLGVKLRQSSVVLTTHTMDEAESLCDRIAIMINGEIFCLGNPKELRDRYGEGYKITIRNPNNRQQILNIIKQKYSQATETQETHEEYQSIHIPTNQFQFYNVFQLLSDLESQNYIQDFTINQSTLESVFLQFSQFQQQQQQIN</sequence>
<dbReference type="Proteomes" id="UP000692954">
    <property type="component" value="Unassembled WGS sequence"/>
</dbReference>
<dbReference type="InterPro" id="IPR026082">
    <property type="entry name" value="ABCA"/>
</dbReference>
<dbReference type="GO" id="GO:0140359">
    <property type="term" value="F:ABC-type transporter activity"/>
    <property type="evidence" value="ECO:0007669"/>
    <property type="project" value="InterPro"/>
</dbReference>
<reference evidence="12" key="1">
    <citation type="submission" date="2021-01" db="EMBL/GenBank/DDBJ databases">
        <authorList>
            <consortium name="Genoscope - CEA"/>
            <person name="William W."/>
        </authorList>
    </citation>
    <scope>NUCLEOTIDE SEQUENCE</scope>
</reference>
<evidence type="ECO:0000256" key="3">
    <source>
        <dbReference type="ARBA" id="ARBA00022448"/>
    </source>
</evidence>
<dbReference type="GO" id="GO:0005524">
    <property type="term" value="F:ATP binding"/>
    <property type="evidence" value="ECO:0007669"/>
    <property type="project" value="UniProtKB-KW"/>
</dbReference>
<dbReference type="SMART" id="SM00382">
    <property type="entry name" value="AAA"/>
    <property type="match status" value="2"/>
</dbReference>
<dbReference type="FunFam" id="3.40.50.300:FF:000335">
    <property type="entry name" value="ATP binding cassette subfamily A member 5"/>
    <property type="match status" value="1"/>
</dbReference>
<dbReference type="OrthoDB" id="8061355at2759"/>
<evidence type="ECO:0000256" key="4">
    <source>
        <dbReference type="ARBA" id="ARBA00022692"/>
    </source>
</evidence>
<dbReference type="FunFam" id="3.40.50.300:FF:000298">
    <property type="entry name" value="ATP-binding cassette sub-family A member 12"/>
    <property type="match status" value="1"/>
</dbReference>
<dbReference type="EMBL" id="CAJJDN010000004">
    <property type="protein sequence ID" value="CAD8050071.1"/>
    <property type="molecule type" value="Genomic_DNA"/>
</dbReference>
<evidence type="ECO:0000313" key="13">
    <source>
        <dbReference type="Proteomes" id="UP000692954"/>
    </source>
</evidence>
<dbReference type="PANTHER" id="PTHR19229">
    <property type="entry name" value="ATP-BINDING CASSETTE TRANSPORTER SUBFAMILY A ABCA"/>
    <property type="match status" value="1"/>
</dbReference>
<dbReference type="InterPro" id="IPR013525">
    <property type="entry name" value="ABC2_TM"/>
</dbReference>
<comment type="subcellular location">
    <subcellularLocation>
        <location evidence="1">Membrane</location>
        <topology evidence="1">Multi-pass membrane protein</topology>
    </subcellularLocation>
</comment>
<feature type="transmembrane region" description="Helical" evidence="10">
    <location>
        <begin position="749"/>
        <end position="773"/>
    </location>
</feature>
<keyword evidence="6" id="KW-0547">Nucleotide-binding</keyword>
<feature type="transmembrane region" description="Helical" evidence="10">
    <location>
        <begin position="51"/>
        <end position="76"/>
    </location>
</feature>
<dbReference type="Pfam" id="PF00005">
    <property type="entry name" value="ABC_tran"/>
    <property type="match status" value="2"/>
</dbReference>
<evidence type="ECO:0000256" key="6">
    <source>
        <dbReference type="ARBA" id="ARBA00022741"/>
    </source>
</evidence>
<dbReference type="InterPro" id="IPR003439">
    <property type="entry name" value="ABC_transporter-like_ATP-bd"/>
</dbReference>
<keyword evidence="5" id="KW-0677">Repeat</keyword>
<feature type="transmembrane region" description="Helical" evidence="10">
    <location>
        <begin position="864"/>
        <end position="888"/>
    </location>
</feature>
<evidence type="ECO:0000259" key="11">
    <source>
        <dbReference type="PROSITE" id="PS50893"/>
    </source>
</evidence>
<comment type="caution">
    <text evidence="12">The sequence shown here is derived from an EMBL/GenBank/DDBJ whole genome shotgun (WGS) entry which is preliminary data.</text>
</comment>
<feature type="transmembrane region" description="Helical" evidence="10">
    <location>
        <begin position="942"/>
        <end position="963"/>
    </location>
</feature>
<dbReference type="PROSITE" id="PS50893">
    <property type="entry name" value="ABC_TRANSPORTER_2"/>
    <property type="match status" value="2"/>
</dbReference>
<feature type="transmembrane region" description="Helical" evidence="10">
    <location>
        <begin position="97"/>
        <end position="124"/>
    </location>
</feature>
<dbReference type="InterPro" id="IPR003593">
    <property type="entry name" value="AAA+_ATPase"/>
</dbReference>
<feature type="transmembrane region" description="Helical" evidence="10">
    <location>
        <begin position="715"/>
        <end position="737"/>
    </location>
</feature>
<evidence type="ECO:0000256" key="9">
    <source>
        <dbReference type="ARBA" id="ARBA00023136"/>
    </source>
</evidence>
<feature type="domain" description="ABC transporter" evidence="11">
    <location>
        <begin position="1008"/>
        <end position="1241"/>
    </location>
</feature>
<organism evidence="12 13">
    <name type="scientific">Paramecium sonneborni</name>
    <dbReference type="NCBI Taxonomy" id="65129"/>
    <lineage>
        <taxon>Eukaryota</taxon>
        <taxon>Sar</taxon>
        <taxon>Alveolata</taxon>
        <taxon>Ciliophora</taxon>
        <taxon>Intramacronucleata</taxon>
        <taxon>Oligohymenophorea</taxon>
        <taxon>Peniculida</taxon>
        <taxon>Parameciidae</taxon>
        <taxon>Paramecium</taxon>
    </lineage>
</organism>
<evidence type="ECO:0000256" key="1">
    <source>
        <dbReference type="ARBA" id="ARBA00004141"/>
    </source>
</evidence>
<keyword evidence="4 10" id="KW-0812">Transmembrane</keyword>
<keyword evidence="8 10" id="KW-1133">Transmembrane helix</keyword>
<feature type="domain" description="ABC transporter" evidence="11">
    <location>
        <begin position="332"/>
        <end position="562"/>
    </location>
</feature>
<evidence type="ECO:0000256" key="10">
    <source>
        <dbReference type="SAM" id="Phobius"/>
    </source>
</evidence>
<accession>A0A8S1K5S4</accession>
<comment type="similarity">
    <text evidence="2">Belongs to the ABC transporter superfamily. ABCA family.</text>
</comment>
<evidence type="ECO:0000256" key="2">
    <source>
        <dbReference type="ARBA" id="ARBA00008869"/>
    </source>
</evidence>
<feature type="transmembrane region" description="Helical" evidence="10">
    <location>
        <begin position="829"/>
        <end position="852"/>
    </location>
</feature>
<dbReference type="PANTHER" id="PTHR19229:SF36">
    <property type="entry name" value="ATP-BINDING CASSETTE SUB-FAMILY A MEMBER 2"/>
    <property type="match status" value="1"/>
</dbReference>
<dbReference type="CDD" id="cd03263">
    <property type="entry name" value="ABC_subfamily_A"/>
    <property type="match status" value="2"/>
</dbReference>
<gene>
    <name evidence="12" type="ORF">PSON_ATCC_30995.1.T0040459</name>
</gene>
<feature type="transmembrane region" description="Helical" evidence="10">
    <location>
        <begin position="243"/>
        <end position="261"/>
    </location>
</feature>
<dbReference type="PROSITE" id="PS00211">
    <property type="entry name" value="ABC_TRANSPORTER_1"/>
    <property type="match status" value="2"/>
</dbReference>
<feature type="transmembrane region" description="Helical" evidence="10">
    <location>
        <begin position="144"/>
        <end position="166"/>
    </location>
</feature>
<evidence type="ECO:0000256" key="7">
    <source>
        <dbReference type="ARBA" id="ARBA00022840"/>
    </source>
</evidence>
<feature type="transmembrane region" description="Helical" evidence="10">
    <location>
        <begin position="201"/>
        <end position="222"/>
    </location>
</feature>
<keyword evidence="13" id="KW-1185">Reference proteome</keyword>
<keyword evidence="7" id="KW-0067">ATP-binding</keyword>
<protein>
    <recommendedName>
        <fullName evidence="11">ABC transporter domain-containing protein</fullName>
    </recommendedName>
</protein>
<dbReference type="GO" id="GO:0016887">
    <property type="term" value="F:ATP hydrolysis activity"/>
    <property type="evidence" value="ECO:0007669"/>
    <property type="project" value="InterPro"/>
</dbReference>
<keyword evidence="9 10" id="KW-0472">Membrane</keyword>
<feature type="transmembrane region" description="Helical" evidence="10">
    <location>
        <begin position="178"/>
        <end position="195"/>
    </location>
</feature>
<dbReference type="Pfam" id="PF12698">
    <property type="entry name" value="ABC2_membrane_3"/>
    <property type="match status" value="2"/>
</dbReference>
<evidence type="ECO:0000256" key="5">
    <source>
        <dbReference type="ARBA" id="ARBA00022737"/>
    </source>
</evidence>
<dbReference type="GO" id="GO:0016020">
    <property type="term" value="C:membrane"/>
    <property type="evidence" value="ECO:0007669"/>
    <property type="project" value="UniProtKB-SubCell"/>
</dbReference>
<evidence type="ECO:0000256" key="8">
    <source>
        <dbReference type="ARBA" id="ARBA00022989"/>
    </source>
</evidence>
<name>A0A8S1K5S4_9CILI</name>
<evidence type="ECO:0000313" key="12">
    <source>
        <dbReference type="EMBL" id="CAD8050071.1"/>
    </source>
</evidence>
<dbReference type="InterPro" id="IPR017871">
    <property type="entry name" value="ABC_transporter-like_CS"/>
</dbReference>
<keyword evidence="3" id="KW-0813">Transport</keyword>
<proteinExistence type="inferred from homology"/>